<dbReference type="SMART" id="SM00347">
    <property type="entry name" value="HTH_MARR"/>
    <property type="match status" value="1"/>
</dbReference>
<keyword evidence="1" id="KW-0238">DNA-binding</keyword>
<dbReference type="EMBL" id="CP045737">
    <property type="protein sequence ID" value="QGG43131.1"/>
    <property type="molecule type" value="Genomic_DNA"/>
</dbReference>
<keyword evidence="2" id="KW-1185">Reference proteome</keyword>
<reference evidence="1 2" key="1">
    <citation type="submission" date="2019-11" db="EMBL/GenBank/DDBJ databases">
        <authorList>
            <person name="Li J."/>
        </authorList>
    </citation>
    <scope>NUCLEOTIDE SEQUENCE [LARGE SCALE GENOMIC DNA]</scope>
    <source>
        <strain evidence="1 2">MF47</strain>
    </source>
</reference>
<name>A0A5Q2MMI4_9ACTN</name>
<dbReference type="GO" id="GO:0003677">
    <property type="term" value="F:DNA binding"/>
    <property type="evidence" value="ECO:0007669"/>
    <property type="project" value="UniProtKB-KW"/>
</dbReference>
<dbReference type="AlphaFoldDB" id="A0A5Q2MMI4"/>
<evidence type="ECO:0000313" key="2">
    <source>
        <dbReference type="Proteomes" id="UP000392064"/>
    </source>
</evidence>
<dbReference type="Gene3D" id="1.10.10.10">
    <property type="entry name" value="Winged helix-like DNA-binding domain superfamily/Winged helix DNA-binding domain"/>
    <property type="match status" value="1"/>
</dbReference>
<evidence type="ECO:0000313" key="1">
    <source>
        <dbReference type="EMBL" id="QGG43131.1"/>
    </source>
</evidence>
<proteinExistence type="predicted"/>
<accession>A0A5Q2MMI4</accession>
<protein>
    <submittedName>
        <fullName evidence="1">Winged helix DNA-binding protein</fullName>
    </submittedName>
</protein>
<dbReference type="InterPro" id="IPR039422">
    <property type="entry name" value="MarR/SlyA-like"/>
</dbReference>
<dbReference type="Proteomes" id="UP000392064">
    <property type="component" value="Chromosome"/>
</dbReference>
<dbReference type="Pfam" id="PF12802">
    <property type="entry name" value="MarR_2"/>
    <property type="match status" value="1"/>
</dbReference>
<dbReference type="InterPro" id="IPR000835">
    <property type="entry name" value="HTH_MarR-typ"/>
</dbReference>
<dbReference type="PANTHER" id="PTHR33164">
    <property type="entry name" value="TRANSCRIPTIONAL REGULATOR, MARR FAMILY"/>
    <property type="match status" value="1"/>
</dbReference>
<gene>
    <name evidence="1" type="ORF">GEV26_02800</name>
</gene>
<dbReference type="PROSITE" id="PS50995">
    <property type="entry name" value="HTH_MARR_2"/>
    <property type="match status" value="1"/>
</dbReference>
<dbReference type="GO" id="GO:0003700">
    <property type="term" value="F:DNA-binding transcription factor activity"/>
    <property type="evidence" value="ECO:0007669"/>
    <property type="project" value="InterPro"/>
</dbReference>
<dbReference type="GO" id="GO:0006950">
    <property type="term" value="P:response to stress"/>
    <property type="evidence" value="ECO:0007669"/>
    <property type="project" value="TreeGrafter"/>
</dbReference>
<dbReference type="PANTHER" id="PTHR33164:SF57">
    <property type="entry name" value="MARR-FAMILY TRANSCRIPTIONAL REGULATOR"/>
    <property type="match status" value="1"/>
</dbReference>
<dbReference type="InterPro" id="IPR036390">
    <property type="entry name" value="WH_DNA-bd_sf"/>
</dbReference>
<dbReference type="InterPro" id="IPR036388">
    <property type="entry name" value="WH-like_DNA-bd_sf"/>
</dbReference>
<dbReference type="SUPFAM" id="SSF46785">
    <property type="entry name" value="Winged helix' DNA-binding domain"/>
    <property type="match status" value="1"/>
</dbReference>
<organism evidence="1 2">
    <name type="scientific">Aeromicrobium yanjiei</name>
    <dbReference type="NCBI Taxonomy" id="2662028"/>
    <lineage>
        <taxon>Bacteria</taxon>
        <taxon>Bacillati</taxon>
        <taxon>Actinomycetota</taxon>
        <taxon>Actinomycetes</taxon>
        <taxon>Propionibacteriales</taxon>
        <taxon>Nocardioidaceae</taxon>
        <taxon>Aeromicrobium</taxon>
    </lineage>
</organism>
<sequence length="140" mass="15437">MRLMYLAESDGMDAMVDLDLSFSQARTLFLLAKKAEPMSIHSIATELGLSDAATGRNVEQLLKLDVVERRESPDDRRVKLVSLTPAGEKLAVSHVDAKRDSIRAFTATLPEEQRADLHRALSAILAGGTLRPLKNQEHCL</sequence>
<dbReference type="KEGG" id="aef:GEV26_02800"/>